<accession>A0A916WA22</accession>
<feature type="repeat" description="TPR" evidence="3">
    <location>
        <begin position="95"/>
        <end position="128"/>
    </location>
</feature>
<dbReference type="RefSeq" id="WP_229669077.1">
    <property type="nucleotide sequence ID" value="NZ_BMJB01000003.1"/>
</dbReference>
<dbReference type="PANTHER" id="PTHR45586">
    <property type="entry name" value="TPR REPEAT-CONTAINING PROTEIN PA4667"/>
    <property type="match status" value="1"/>
</dbReference>
<feature type="repeat" description="TPR" evidence="3">
    <location>
        <begin position="573"/>
        <end position="606"/>
    </location>
</feature>
<name>A0A916WA22_9BACT</name>
<evidence type="ECO:0000313" key="5">
    <source>
        <dbReference type="EMBL" id="GGA79321.1"/>
    </source>
</evidence>
<evidence type="ECO:0000256" key="2">
    <source>
        <dbReference type="ARBA" id="ARBA00022803"/>
    </source>
</evidence>
<dbReference type="Pfam" id="PF14559">
    <property type="entry name" value="TPR_19"/>
    <property type="match status" value="4"/>
</dbReference>
<keyword evidence="1" id="KW-0677">Repeat</keyword>
<evidence type="ECO:0000256" key="4">
    <source>
        <dbReference type="SAM" id="MobiDB-lite"/>
    </source>
</evidence>
<sequence length="724" mass="77878">MRYANEGKLKEASIQFANALKIDHNFGDAHYQLAKVYLKEGSYIPAYAELLHTVDLEPNNVQARIDLGNLLLAGHQADKALEQADAVLKLDPNNASAYSLQAGVSAYKGDHATAIQQIQHAISLKPDNAQFHTTLGLLQASDPSTATAGEDQLKKAVSLDSKDATAALALASMLERKGDLPGAQQQLQAAEAATPKNVVVRSALADVYLRQNNTAQAEQTLRQATEDLNDTDAGAGLLASYYIRTNQLPRAESDYADMVSKHPKSVPLKLAYARILVLNHDISKAKQVGDDLAKTDSSLPEVAVLNGMLLLNDGKSNDAFTLLQKAAKANPDSFAIKFWLGRAAMAKGDMNTAQQSFSDAVHMNPKNMEAQAALASVAMQNHDYSTLADVAKSAMAANPTASTPYVWQGIAEANQKYYDRAEADFNQALKLNPKDWEATAQLGQLRLIQHKLPEAQKLLEQSLADNPNNARALGLIVTAMSAQKQPIKDIIARVQQQITKAPNNAEMYSMLANLQLASGDAAGSLSSAQKALQLNPNDSGATMAYSRAEIAQGNTAQAVEKWKQWTQSHPGDARGFTILGSLQEAQGDRNGAIASYKSAIGIQPDQAMANNNLANLMIETGQNLDVALSYAQAARRALPTSPNTADTLAWVYYQKGNYESARDLLEDATKNEPNDATIHYHLGMTYAKLSRSSDATAELKKAESLAPQNSQTAKDAQKALGSIS</sequence>
<dbReference type="Gene3D" id="1.25.40.10">
    <property type="entry name" value="Tetratricopeptide repeat domain"/>
    <property type="match status" value="3"/>
</dbReference>
<evidence type="ECO:0000256" key="3">
    <source>
        <dbReference type="PROSITE-ProRule" id="PRU00339"/>
    </source>
</evidence>
<dbReference type="InterPro" id="IPR011990">
    <property type="entry name" value="TPR-like_helical_dom_sf"/>
</dbReference>
<feature type="repeat" description="TPR" evidence="3">
    <location>
        <begin position="334"/>
        <end position="367"/>
    </location>
</feature>
<dbReference type="Pfam" id="PF12895">
    <property type="entry name" value="ANAPC3"/>
    <property type="match status" value="1"/>
</dbReference>
<feature type="repeat" description="TPR" evidence="3">
    <location>
        <begin position="642"/>
        <end position="675"/>
    </location>
</feature>
<proteinExistence type="predicted"/>
<evidence type="ECO:0000313" key="6">
    <source>
        <dbReference type="Proteomes" id="UP000648801"/>
    </source>
</evidence>
<dbReference type="Proteomes" id="UP000648801">
    <property type="component" value="Unassembled WGS sequence"/>
</dbReference>
<keyword evidence="6" id="KW-1185">Reference proteome</keyword>
<reference evidence="5" key="2">
    <citation type="submission" date="2020-09" db="EMBL/GenBank/DDBJ databases">
        <authorList>
            <person name="Sun Q."/>
            <person name="Zhou Y."/>
        </authorList>
    </citation>
    <scope>NUCLEOTIDE SEQUENCE</scope>
    <source>
        <strain evidence="5">CGMCC 1.15447</strain>
    </source>
</reference>
<feature type="repeat" description="TPR" evidence="3">
    <location>
        <begin position="402"/>
        <end position="435"/>
    </location>
</feature>
<keyword evidence="2 3" id="KW-0802">TPR repeat</keyword>
<dbReference type="EMBL" id="BMJB01000003">
    <property type="protein sequence ID" value="GGA79321.1"/>
    <property type="molecule type" value="Genomic_DNA"/>
</dbReference>
<dbReference type="InterPro" id="IPR019734">
    <property type="entry name" value="TPR_rpt"/>
</dbReference>
<comment type="caution">
    <text evidence="5">The sequence shown here is derived from an EMBL/GenBank/DDBJ whole genome shotgun (WGS) entry which is preliminary data.</text>
</comment>
<dbReference type="SUPFAM" id="SSF48452">
    <property type="entry name" value="TPR-like"/>
    <property type="match status" value="3"/>
</dbReference>
<gene>
    <name evidence="5" type="ORF">GCM10011507_33210</name>
</gene>
<dbReference type="AlphaFoldDB" id="A0A916WA22"/>
<dbReference type="InterPro" id="IPR051012">
    <property type="entry name" value="CellSynth/LPSAsmb/PSIAsmb"/>
</dbReference>
<dbReference type="PANTHER" id="PTHR45586:SF1">
    <property type="entry name" value="LIPOPOLYSACCHARIDE ASSEMBLY PROTEIN B"/>
    <property type="match status" value="1"/>
</dbReference>
<dbReference type="SMART" id="SM00028">
    <property type="entry name" value="TPR"/>
    <property type="match status" value="13"/>
</dbReference>
<feature type="repeat" description="TPR" evidence="3">
    <location>
        <begin position="61"/>
        <end position="94"/>
    </location>
</feature>
<evidence type="ECO:0008006" key="7">
    <source>
        <dbReference type="Google" id="ProtNLM"/>
    </source>
</evidence>
<feature type="repeat" description="TPR" evidence="3">
    <location>
        <begin position="676"/>
        <end position="709"/>
    </location>
</feature>
<dbReference type="Pfam" id="PF13432">
    <property type="entry name" value="TPR_16"/>
    <property type="match status" value="1"/>
</dbReference>
<protein>
    <recommendedName>
        <fullName evidence="7">Tetratricopeptide repeat protein</fullName>
    </recommendedName>
</protein>
<organism evidence="5 6">
    <name type="scientific">Edaphobacter acidisoli</name>
    <dbReference type="NCBI Taxonomy" id="2040573"/>
    <lineage>
        <taxon>Bacteria</taxon>
        <taxon>Pseudomonadati</taxon>
        <taxon>Acidobacteriota</taxon>
        <taxon>Terriglobia</taxon>
        <taxon>Terriglobales</taxon>
        <taxon>Acidobacteriaceae</taxon>
        <taxon>Edaphobacter</taxon>
    </lineage>
</organism>
<evidence type="ECO:0000256" key="1">
    <source>
        <dbReference type="ARBA" id="ARBA00022737"/>
    </source>
</evidence>
<feature type="region of interest" description="Disordered" evidence="4">
    <location>
        <begin position="700"/>
        <end position="724"/>
    </location>
</feature>
<feature type="repeat" description="TPR" evidence="3">
    <location>
        <begin position="505"/>
        <end position="538"/>
    </location>
</feature>
<reference evidence="5" key="1">
    <citation type="journal article" date="2014" name="Int. J. Syst. Evol. Microbiol.">
        <title>Complete genome sequence of Corynebacterium casei LMG S-19264T (=DSM 44701T), isolated from a smear-ripened cheese.</title>
        <authorList>
            <consortium name="US DOE Joint Genome Institute (JGI-PGF)"/>
            <person name="Walter F."/>
            <person name="Albersmeier A."/>
            <person name="Kalinowski J."/>
            <person name="Ruckert C."/>
        </authorList>
    </citation>
    <scope>NUCLEOTIDE SEQUENCE</scope>
    <source>
        <strain evidence="5">CGMCC 1.15447</strain>
    </source>
</reference>
<dbReference type="PROSITE" id="PS50005">
    <property type="entry name" value="TPR"/>
    <property type="match status" value="9"/>
</dbReference>
<feature type="repeat" description="TPR" evidence="3">
    <location>
        <begin position="27"/>
        <end position="60"/>
    </location>
</feature>